<dbReference type="Pfam" id="PF02469">
    <property type="entry name" value="Fasciclin"/>
    <property type="match status" value="2"/>
</dbReference>
<feature type="region of interest" description="Disordered" evidence="1">
    <location>
        <begin position="171"/>
        <end position="221"/>
    </location>
</feature>
<proteinExistence type="predicted"/>
<dbReference type="InterPro" id="IPR036378">
    <property type="entry name" value="FAS1_dom_sf"/>
</dbReference>
<comment type="caution">
    <text evidence="4">The sequence shown here is derived from an EMBL/GenBank/DDBJ whole genome shotgun (WGS) entry which is preliminary data.</text>
</comment>
<feature type="domain" description="FAS1" evidence="3">
    <location>
        <begin position="39"/>
        <end position="165"/>
    </location>
</feature>
<dbReference type="AlphaFoldDB" id="A0A423SZ10"/>
<dbReference type="OrthoDB" id="286301at2759"/>
<feature type="domain" description="FAS1" evidence="3">
    <location>
        <begin position="277"/>
        <end position="387"/>
    </location>
</feature>
<protein>
    <recommendedName>
        <fullName evidence="3">FAS1 domain-containing protein</fullName>
    </recommendedName>
</protein>
<accession>A0A423SZ10</accession>
<dbReference type="InterPro" id="IPR050904">
    <property type="entry name" value="Adhesion/Biosynth-related"/>
</dbReference>
<feature type="signal peptide" evidence="2">
    <location>
        <begin position="1"/>
        <end position="23"/>
    </location>
</feature>
<keyword evidence="2" id="KW-0732">Signal</keyword>
<dbReference type="Proteomes" id="UP000283509">
    <property type="component" value="Unassembled WGS sequence"/>
</dbReference>
<dbReference type="PANTHER" id="PTHR10900:SF77">
    <property type="entry name" value="FI19380P1"/>
    <property type="match status" value="1"/>
</dbReference>
<dbReference type="PANTHER" id="PTHR10900">
    <property type="entry name" value="PERIOSTIN-RELATED"/>
    <property type="match status" value="1"/>
</dbReference>
<evidence type="ECO:0000256" key="1">
    <source>
        <dbReference type="SAM" id="MobiDB-lite"/>
    </source>
</evidence>
<dbReference type="SUPFAM" id="SSF82153">
    <property type="entry name" value="FAS1 domain"/>
    <property type="match status" value="2"/>
</dbReference>
<sequence length="387" mass="41527">MASPRLCVLLLLAAAAGTRYSEASFIPNTVEGRLVVPDTARIDNSLLKEAQADKFLSLWFIYVLADPVHTSTEPWTLLIPKNSGLPKSGGFLVDAAATRDVLLNHAILGGVVDAQDPPPTPMKTLSGTPVIFTKAGGNTFANGVQLTGEEYKVSDGIVYVIEGALPIGSPSEVASRPSLLPTPDSEPTTLPPLTHRFATFKPRRGTPSDINSVGSTKPELPFEAPDVEPILAGETLGGSDISGGFAEFGPTAATPSSGFSEFAGSPAGKNDPFLKSFVDSLLLHRSADGAEFLHHFLETGINGTFRDTGRYTALVPNDSAFYKYYPIDWGFNPFLVDNFTKDVILNHFLRGNVALEDLPSLAEMTTLGGSTIKFTRRGSEYSRFLWF</sequence>
<dbReference type="Gene3D" id="2.30.180.10">
    <property type="entry name" value="FAS1 domain"/>
    <property type="match status" value="2"/>
</dbReference>
<feature type="chain" id="PRO_5019361372" description="FAS1 domain-containing protein" evidence="2">
    <location>
        <begin position="24"/>
        <end position="387"/>
    </location>
</feature>
<dbReference type="SMART" id="SM00554">
    <property type="entry name" value="FAS1"/>
    <property type="match status" value="1"/>
</dbReference>
<name>A0A423SZ10_PENVA</name>
<evidence type="ECO:0000313" key="5">
    <source>
        <dbReference type="Proteomes" id="UP000283509"/>
    </source>
</evidence>
<gene>
    <name evidence="4" type="ORF">C7M84_012564</name>
</gene>
<reference evidence="4 5" key="1">
    <citation type="submission" date="2018-04" db="EMBL/GenBank/DDBJ databases">
        <authorList>
            <person name="Zhang X."/>
            <person name="Yuan J."/>
            <person name="Li F."/>
            <person name="Xiang J."/>
        </authorList>
    </citation>
    <scope>NUCLEOTIDE SEQUENCE [LARGE SCALE GENOMIC DNA]</scope>
    <source>
        <tissue evidence="4">Muscle</tissue>
    </source>
</reference>
<reference evidence="4 5" key="2">
    <citation type="submission" date="2019-01" db="EMBL/GenBank/DDBJ databases">
        <title>The decoding of complex shrimp genome reveals the adaptation for benthos swimmer, frequently molting mechanism and breeding impact on genome.</title>
        <authorList>
            <person name="Sun Y."/>
            <person name="Gao Y."/>
            <person name="Yu Y."/>
        </authorList>
    </citation>
    <scope>NUCLEOTIDE SEQUENCE [LARGE SCALE GENOMIC DNA]</scope>
    <source>
        <tissue evidence="4">Muscle</tissue>
    </source>
</reference>
<evidence type="ECO:0000259" key="3">
    <source>
        <dbReference type="PROSITE" id="PS50213"/>
    </source>
</evidence>
<dbReference type="PROSITE" id="PS50213">
    <property type="entry name" value="FAS1"/>
    <property type="match status" value="2"/>
</dbReference>
<keyword evidence="5" id="KW-1185">Reference proteome</keyword>
<organism evidence="4 5">
    <name type="scientific">Penaeus vannamei</name>
    <name type="common">Whiteleg shrimp</name>
    <name type="synonym">Litopenaeus vannamei</name>
    <dbReference type="NCBI Taxonomy" id="6689"/>
    <lineage>
        <taxon>Eukaryota</taxon>
        <taxon>Metazoa</taxon>
        <taxon>Ecdysozoa</taxon>
        <taxon>Arthropoda</taxon>
        <taxon>Crustacea</taxon>
        <taxon>Multicrustacea</taxon>
        <taxon>Malacostraca</taxon>
        <taxon>Eumalacostraca</taxon>
        <taxon>Eucarida</taxon>
        <taxon>Decapoda</taxon>
        <taxon>Dendrobranchiata</taxon>
        <taxon>Penaeoidea</taxon>
        <taxon>Penaeidae</taxon>
        <taxon>Penaeus</taxon>
    </lineage>
</organism>
<dbReference type="EMBL" id="QCYY01002593">
    <property type="protein sequence ID" value="ROT69248.1"/>
    <property type="molecule type" value="Genomic_DNA"/>
</dbReference>
<evidence type="ECO:0000313" key="4">
    <source>
        <dbReference type="EMBL" id="ROT69248.1"/>
    </source>
</evidence>
<evidence type="ECO:0000256" key="2">
    <source>
        <dbReference type="SAM" id="SignalP"/>
    </source>
</evidence>
<dbReference type="InterPro" id="IPR000782">
    <property type="entry name" value="FAS1_domain"/>
</dbReference>